<keyword evidence="8 11" id="KW-0949">S-adenosyl-L-methionine</keyword>
<reference evidence="13" key="1">
    <citation type="journal article" date="2020" name="Stud. Mycol.">
        <title>101 Dothideomycetes genomes: a test case for predicting lifestyles and emergence of pathogens.</title>
        <authorList>
            <person name="Haridas S."/>
            <person name="Albert R."/>
            <person name="Binder M."/>
            <person name="Bloem J."/>
            <person name="Labutti K."/>
            <person name="Salamov A."/>
            <person name="Andreopoulos B."/>
            <person name="Baker S."/>
            <person name="Barry K."/>
            <person name="Bills G."/>
            <person name="Bluhm B."/>
            <person name="Cannon C."/>
            <person name="Castanera R."/>
            <person name="Culley D."/>
            <person name="Daum C."/>
            <person name="Ezra D."/>
            <person name="Gonzalez J."/>
            <person name="Henrissat B."/>
            <person name="Kuo A."/>
            <person name="Liang C."/>
            <person name="Lipzen A."/>
            <person name="Lutzoni F."/>
            <person name="Magnuson J."/>
            <person name="Mondo S."/>
            <person name="Nolan M."/>
            <person name="Ohm R."/>
            <person name="Pangilinan J."/>
            <person name="Park H.-J."/>
            <person name="Ramirez L."/>
            <person name="Alfaro M."/>
            <person name="Sun H."/>
            <person name="Tritt A."/>
            <person name="Yoshinaga Y."/>
            <person name="Zwiers L.-H."/>
            <person name="Turgeon B."/>
            <person name="Goodwin S."/>
            <person name="Spatafora J."/>
            <person name="Crous P."/>
            <person name="Grigoriev I."/>
        </authorList>
    </citation>
    <scope>NUCLEOTIDE SEQUENCE</scope>
    <source>
        <strain evidence="13">CBS 279.74</strain>
    </source>
</reference>
<evidence type="ECO:0000256" key="1">
    <source>
        <dbReference type="ARBA" id="ARBA00004496"/>
    </source>
</evidence>
<name>A0A6G1K5W5_9PLEO</name>
<comment type="subcellular location">
    <subcellularLocation>
        <location evidence="1 11">Cytoplasm</location>
    </subcellularLocation>
</comment>
<proteinExistence type="inferred from homology"/>
<comment type="function">
    <text evidence="11">Adenosyl-L-methionine (AdoMet)-dependent tRNA (uracil-O(2)-)-methyltransferase.</text>
</comment>
<dbReference type="Proteomes" id="UP000799428">
    <property type="component" value="Unassembled WGS sequence"/>
</dbReference>
<evidence type="ECO:0000256" key="8">
    <source>
        <dbReference type="ARBA" id="ARBA00022691"/>
    </source>
</evidence>
<organism evidence="13 14">
    <name type="scientific">Pleomassaria siparia CBS 279.74</name>
    <dbReference type="NCBI Taxonomy" id="1314801"/>
    <lineage>
        <taxon>Eukaryota</taxon>
        <taxon>Fungi</taxon>
        <taxon>Dikarya</taxon>
        <taxon>Ascomycota</taxon>
        <taxon>Pezizomycotina</taxon>
        <taxon>Dothideomycetes</taxon>
        <taxon>Pleosporomycetidae</taxon>
        <taxon>Pleosporales</taxon>
        <taxon>Pleomassariaceae</taxon>
        <taxon>Pleomassaria</taxon>
    </lineage>
</organism>
<feature type="region of interest" description="Disordered" evidence="12">
    <location>
        <begin position="1"/>
        <end position="68"/>
    </location>
</feature>
<evidence type="ECO:0000256" key="12">
    <source>
        <dbReference type="SAM" id="MobiDB-lite"/>
    </source>
</evidence>
<evidence type="ECO:0000256" key="5">
    <source>
        <dbReference type="ARBA" id="ARBA00022490"/>
    </source>
</evidence>
<evidence type="ECO:0000313" key="14">
    <source>
        <dbReference type="Proteomes" id="UP000799428"/>
    </source>
</evidence>
<accession>A0A6G1K5W5</accession>
<evidence type="ECO:0000256" key="3">
    <source>
        <dbReference type="ARBA" id="ARBA00012795"/>
    </source>
</evidence>
<dbReference type="GO" id="GO:0030488">
    <property type="term" value="P:tRNA methylation"/>
    <property type="evidence" value="ECO:0007669"/>
    <property type="project" value="UniProtKB-UniRule"/>
</dbReference>
<comment type="catalytic activity">
    <reaction evidence="10 11">
        <text>uridine(44) in tRNA(Ser) + S-adenosyl-L-methionine = 2'-O-methyluridine(44) in tRNA(Ser) + S-adenosyl-L-homocysteine + H(+)</text>
        <dbReference type="Rhea" id="RHEA:43100"/>
        <dbReference type="Rhea" id="RHEA-COMP:10339"/>
        <dbReference type="Rhea" id="RHEA-COMP:10340"/>
        <dbReference type="ChEBI" id="CHEBI:15378"/>
        <dbReference type="ChEBI" id="CHEBI:57856"/>
        <dbReference type="ChEBI" id="CHEBI:59789"/>
        <dbReference type="ChEBI" id="CHEBI:65315"/>
        <dbReference type="ChEBI" id="CHEBI:74478"/>
        <dbReference type="EC" id="2.1.1.211"/>
    </reaction>
</comment>
<dbReference type="PANTHER" id="PTHR21210">
    <property type="entry name" value="TRNA (URACIL-O(2)-)-METHYLTRANSFERASE-RELATED"/>
    <property type="match status" value="1"/>
</dbReference>
<dbReference type="AlphaFoldDB" id="A0A6G1K5W5"/>
<evidence type="ECO:0000256" key="2">
    <source>
        <dbReference type="ARBA" id="ARBA00009056"/>
    </source>
</evidence>
<evidence type="ECO:0000256" key="7">
    <source>
        <dbReference type="ARBA" id="ARBA00022679"/>
    </source>
</evidence>
<evidence type="ECO:0000256" key="4">
    <source>
        <dbReference type="ARBA" id="ARBA00017788"/>
    </source>
</evidence>
<evidence type="ECO:0000256" key="10">
    <source>
        <dbReference type="ARBA" id="ARBA00047957"/>
    </source>
</evidence>
<dbReference type="Pfam" id="PF07757">
    <property type="entry name" value="AdoMet_MTase"/>
    <property type="match status" value="2"/>
</dbReference>
<evidence type="ECO:0000256" key="9">
    <source>
        <dbReference type="ARBA" id="ARBA00022694"/>
    </source>
</evidence>
<evidence type="ECO:0000256" key="6">
    <source>
        <dbReference type="ARBA" id="ARBA00022603"/>
    </source>
</evidence>
<dbReference type="PANTHER" id="PTHR21210:SF0">
    <property type="entry name" value="TRNA (URACIL-O(2)-)-METHYLTRANSFERASE-RELATED"/>
    <property type="match status" value="1"/>
</dbReference>
<gene>
    <name evidence="13" type="ORF">K504DRAFT_468628</name>
</gene>
<dbReference type="OrthoDB" id="10047021at2759"/>
<evidence type="ECO:0000313" key="13">
    <source>
        <dbReference type="EMBL" id="KAF2708276.1"/>
    </source>
</evidence>
<keyword evidence="9 11" id="KW-0819">tRNA processing</keyword>
<dbReference type="EC" id="2.1.1.211" evidence="3 11"/>
<dbReference type="EMBL" id="MU005772">
    <property type="protein sequence ID" value="KAF2708276.1"/>
    <property type="molecule type" value="Genomic_DNA"/>
</dbReference>
<keyword evidence="5 11" id="KW-0963">Cytoplasm</keyword>
<sequence>MSLQNSTAVVVGDGGGGGGGGGEIEEEAKAGFEQENSGTVPDDDNNSRCTPGLDDQTRSTPQSRPGDKFEPVDIIAAASSHPSSGLPPEIWTLVQSAPANFTPHYFLEVSRNLLENPNLTASHLSRAELSYQSFTDASFNPSATHPHDLAKIIRHLKPDHQPLLVDGGVPGYALEWTVVRKLIPRNPKLDESLLQTCHLFTSNEDVVVRSHDGKAREEDEDEEEERTIKAERYLVVYLPHATDPDKIPFYHPKIRGLAILYTYHPTVSPGKPLGTLSLYYDLFPQRPLDNRMTRTALKMLEIIHKHSRGRMAGYQKRVHHDIVIAQKPFQDTYAYLKGKYCKGLIDAWVEQTPAEKHVFEDLGIAAFLIELWTGMYGGGNSAQESAEFKGEEMQGAERNEEIDLERANANAKAKAKTNFPGFVDIGCGNGILVWILNQEGWSGWGFDARRRKTWATFDSSYDDKLKEMLLVPEVLNLKPSSIDVDINVNESLATTHLAGPATHNGIFPTGTFIVANHADELTIWTPCLAFLSESPFIAIPCCSHNFGGTRFRAPRRAAKAAGAPLAENHAISAPAKPKGKPATQSAYSTFCSYVSHVTSLMDYVPESEYLRIPSTRNFAVLGREKQREGERVSAFEDRMAVVRGIVEKEMATSIEVVREAWVERGSGLMKPGTGSGH</sequence>
<keyword evidence="6 11" id="KW-0489">Methyltransferase</keyword>
<comment type="similarity">
    <text evidence="2 11">Belongs to the TRM44 family.</text>
</comment>
<dbReference type="GO" id="GO:0141101">
    <property type="term" value="F:tRNA(Ser) (uridine(44)-2'-O-)-methyltransferase activity"/>
    <property type="evidence" value="ECO:0007669"/>
    <property type="project" value="UniProtKB-EC"/>
</dbReference>
<evidence type="ECO:0000256" key="11">
    <source>
        <dbReference type="RuleBase" id="RU368004"/>
    </source>
</evidence>
<keyword evidence="7 11" id="KW-0808">Transferase</keyword>
<keyword evidence="14" id="KW-1185">Reference proteome</keyword>
<protein>
    <recommendedName>
        <fullName evidence="4 11">tRNA (uracil-O(2)-)-methyltransferase</fullName>
        <ecNumber evidence="3 11">2.1.1.211</ecNumber>
    </recommendedName>
</protein>
<feature type="compositionally biased region" description="Gly residues" evidence="12">
    <location>
        <begin position="12"/>
        <end position="22"/>
    </location>
</feature>
<dbReference type="InterPro" id="IPR011671">
    <property type="entry name" value="tRNA_uracil_MeTrfase"/>
</dbReference>
<dbReference type="GO" id="GO:0005737">
    <property type="term" value="C:cytoplasm"/>
    <property type="evidence" value="ECO:0007669"/>
    <property type="project" value="UniProtKB-SubCell"/>
</dbReference>